<comment type="caution">
    <text evidence="2">Lacks conserved residue(s) required for the propagation of feature annotation.</text>
</comment>
<dbReference type="InterPro" id="IPR014977">
    <property type="entry name" value="WRC_dom"/>
</dbReference>
<evidence type="ECO:0000256" key="2">
    <source>
        <dbReference type="PROSITE-ProRule" id="PRU01002"/>
    </source>
</evidence>
<dbReference type="KEGG" id="cam:101510679"/>
<feature type="region of interest" description="Disordered" evidence="3">
    <location>
        <begin position="333"/>
        <end position="352"/>
    </location>
</feature>
<reference evidence="6" key="2">
    <citation type="submission" date="2025-08" db="UniProtKB">
        <authorList>
            <consortium name="RefSeq"/>
        </authorList>
    </citation>
    <scope>IDENTIFICATION</scope>
    <source>
        <tissue evidence="6">Etiolated seedlings</tissue>
    </source>
</reference>
<evidence type="ECO:0000313" key="5">
    <source>
        <dbReference type="Proteomes" id="UP000087171"/>
    </source>
</evidence>
<feature type="region of interest" description="Disordered" evidence="3">
    <location>
        <begin position="181"/>
        <end position="213"/>
    </location>
</feature>
<sequence>MRIRKRQALFSSTSESLTPLHLSDPNLIIRSPVVVQLGDDTHAHTVPKHVSPASSLDRYQPSDQTLPLIGKLNNGCDYPSGIEESGTHKQHNKLDPLDEKVREEEKESGESRENKSNHISKGDILVVSQVLPSSSTTFAQDGRWCEGEKAIPLKKRRGRFENDKILESNNDSKKVVKGKMMKTKMNKKCSTVKDEEDEEESGSKNKKRMRKRGSAVVMEGSRCSRVNGRGWRCCQQTLVGYSLCEHHLGKGRLRSMTSVRNRSIGIGFSNTTTTTTAPSLTKNNINASSSNSDVVEKRMMNCAGNDDDKTDNFDEKKQKKRVKLGMVKARSISSLLGQPDNKVAPVGDENNK</sequence>
<protein>
    <submittedName>
        <fullName evidence="6">Uncharacterized protein LOC101510679</fullName>
    </submittedName>
</protein>
<evidence type="ECO:0000256" key="3">
    <source>
        <dbReference type="SAM" id="MobiDB-lite"/>
    </source>
</evidence>
<keyword evidence="1" id="KW-0539">Nucleus</keyword>
<dbReference type="GeneID" id="101510679"/>
<name>A0A1S2XRX4_CICAR</name>
<keyword evidence="5" id="KW-1185">Reference proteome</keyword>
<evidence type="ECO:0000256" key="1">
    <source>
        <dbReference type="ARBA" id="ARBA00023242"/>
    </source>
</evidence>
<dbReference type="AlphaFoldDB" id="A0A1S2XRX4"/>
<dbReference type="PANTHER" id="PTHR34122:SF1">
    <property type="entry name" value="EXPRESSED PROTEIN"/>
    <property type="match status" value="1"/>
</dbReference>
<evidence type="ECO:0000313" key="6">
    <source>
        <dbReference type="RefSeq" id="XP_004493595.1"/>
    </source>
</evidence>
<feature type="compositionally biased region" description="Basic residues" evidence="3">
    <location>
        <begin position="204"/>
        <end position="213"/>
    </location>
</feature>
<feature type="region of interest" description="Disordered" evidence="3">
    <location>
        <begin position="77"/>
        <end position="121"/>
    </location>
</feature>
<accession>A0A1S2XRX4</accession>
<dbReference type="PaxDb" id="3827-XP_004493595.1"/>
<dbReference type="eggNOG" id="ENOG502R42A">
    <property type="taxonomic scope" value="Eukaryota"/>
</dbReference>
<dbReference type="STRING" id="3827.A0A1S2XRX4"/>
<reference evidence="5" key="1">
    <citation type="journal article" date="2013" name="Nat. Biotechnol.">
        <title>Draft genome sequence of chickpea (Cicer arietinum) provides a resource for trait improvement.</title>
        <authorList>
            <person name="Varshney R.K."/>
            <person name="Song C."/>
            <person name="Saxena R.K."/>
            <person name="Azam S."/>
            <person name="Yu S."/>
            <person name="Sharpe A.G."/>
            <person name="Cannon S."/>
            <person name="Baek J."/>
            <person name="Rosen B.D."/>
            <person name="Tar'an B."/>
            <person name="Millan T."/>
            <person name="Zhang X."/>
            <person name="Ramsay L.D."/>
            <person name="Iwata A."/>
            <person name="Wang Y."/>
            <person name="Nelson W."/>
            <person name="Farmer A.D."/>
            <person name="Gaur P.M."/>
            <person name="Soderlund C."/>
            <person name="Penmetsa R.V."/>
            <person name="Xu C."/>
            <person name="Bharti A.K."/>
            <person name="He W."/>
            <person name="Winter P."/>
            <person name="Zhao S."/>
            <person name="Hane J.K."/>
            <person name="Carrasquilla-Garcia N."/>
            <person name="Condie J.A."/>
            <person name="Upadhyaya H.D."/>
            <person name="Luo M.C."/>
            <person name="Thudi M."/>
            <person name="Gowda C.L."/>
            <person name="Singh N.P."/>
            <person name="Lichtenzveig J."/>
            <person name="Gali K.K."/>
            <person name="Rubio J."/>
            <person name="Nadarajan N."/>
            <person name="Dolezel J."/>
            <person name="Bansal K.C."/>
            <person name="Xu X."/>
            <person name="Edwards D."/>
            <person name="Zhang G."/>
            <person name="Kahl G."/>
            <person name="Gil J."/>
            <person name="Singh K.B."/>
            <person name="Datta S.K."/>
            <person name="Jackson S.A."/>
            <person name="Wang J."/>
            <person name="Cook D.R."/>
        </authorList>
    </citation>
    <scope>NUCLEOTIDE SEQUENCE [LARGE SCALE GENOMIC DNA]</scope>
    <source>
        <strain evidence="5">cv. CDC Frontier</strain>
    </source>
</reference>
<feature type="domain" description="WRC" evidence="4">
    <location>
        <begin position="217"/>
        <end position="261"/>
    </location>
</feature>
<dbReference type="PANTHER" id="PTHR34122">
    <property type="entry name" value="EXPRESSED PROTEIN-RELATED"/>
    <property type="match status" value="1"/>
</dbReference>
<organism evidence="5 6">
    <name type="scientific">Cicer arietinum</name>
    <name type="common">Chickpea</name>
    <name type="synonym">Garbanzo</name>
    <dbReference type="NCBI Taxonomy" id="3827"/>
    <lineage>
        <taxon>Eukaryota</taxon>
        <taxon>Viridiplantae</taxon>
        <taxon>Streptophyta</taxon>
        <taxon>Embryophyta</taxon>
        <taxon>Tracheophyta</taxon>
        <taxon>Spermatophyta</taxon>
        <taxon>Magnoliopsida</taxon>
        <taxon>eudicotyledons</taxon>
        <taxon>Gunneridae</taxon>
        <taxon>Pentapetalae</taxon>
        <taxon>rosids</taxon>
        <taxon>fabids</taxon>
        <taxon>Fabales</taxon>
        <taxon>Fabaceae</taxon>
        <taxon>Papilionoideae</taxon>
        <taxon>50 kb inversion clade</taxon>
        <taxon>NPAAA clade</taxon>
        <taxon>Hologalegina</taxon>
        <taxon>IRL clade</taxon>
        <taxon>Cicereae</taxon>
        <taxon>Cicer</taxon>
    </lineage>
</organism>
<dbReference type="Proteomes" id="UP000087171">
    <property type="component" value="Chromosome Ca3"/>
</dbReference>
<dbReference type="RefSeq" id="XP_004493595.1">
    <property type="nucleotide sequence ID" value="XM_004493538.3"/>
</dbReference>
<feature type="compositionally biased region" description="Basic and acidic residues" evidence="3">
    <location>
        <begin position="92"/>
        <end position="116"/>
    </location>
</feature>
<gene>
    <name evidence="6" type="primary">LOC101510679</name>
</gene>
<dbReference type="Pfam" id="PF08879">
    <property type="entry name" value="WRC"/>
    <property type="match status" value="1"/>
</dbReference>
<evidence type="ECO:0000259" key="4">
    <source>
        <dbReference type="PROSITE" id="PS51667"/>
    </source>
</evidence>
<proteinExistence type="predicted"/>
<dbReference type="PROSITE" id="PS51667">
    <property type="entry name" value="WRC"/>
    <property type="match status" value="1"/>
</dbReference>
<dbReference type="OrthoDB" id="686202at2759"/>